<feature type="domain" description="DUF7730" evidence="1">
    <location>
        <begin position="75"/>
        <end position="233"/>
    </location>
</feature>
<comment type="caution">
    <text evidence="2">The sequence shown here is derived from an EMBL/GenBank/DDBJ whole genome shotgun (WGS) entry which is preliminary data.</text>
</comment>
<dbReference type="Pfam" id="PF24864">
    <property type="entry name" value="DUF7730"/>
    <property type="match status" value="1"/>
</dbReference>
<dbReference type="PANTHER" id="PTHR38790:SF4">
    <property type="entry name" value="2EXR DOMAIN-CONTAINING PROTEIN"/>
    <property type="match status" value="1"/>
</dbReference>
<evidence type="ECO:0000313" key="3">
    <source>
        <dbReference type="Proteomes" id="UP000766486"/>
    </source>
</evidence>
<accession>A0ABY6UA92</accession>
<evidence type="ECO:0000259" key="1">
    <source>
        <dbReference type="Pfam" id="PF24864"/>
    </source>
</evidence>
<gene>
    <name evidence="2" type="ORF">CLO192961_LOCUS223494</name>
</gene>
<evidence type="ECO:0000313" key="2">
    <source>
        <dbReference type="EMBL" id="VUC28001.1"/>
    </source>
</evidence>
<name>A0ABY6UA92_BIOOC</name>
<dbReference type="PANTHER" id="PTHR38790">
    <property type="entry name" value="2EXR DOMAIN-CONTAINING PROTEIN-RELATED"/>
    <property type="match status" value="1"/>
</dbReference>
<dbReference type="Proteomes" id="UP000766486">
    <property type="component" value="Unassembled WGS sequence"/>
</dbReference>
<reference evidence="2 3" key="1">
    <citation type="submission" date="2019-06" db="EMBL/GenBank/DDBJ databases">
        <authorList>
            <person name="Broberg M."/>
        </authorList>
    </citation>
    <scope>NUCLEOTIDE SEQUENCE [LARGE SCALE GENOMIC DNA]</scope>
</reference>
<dbReference type="InterPro" id="IPR056632">
    <property type="entry name" value="DUF7730"/>
</dbReference>
<organism evidence="2 3">
    <name type="scientific">Bionectria ochroleuca</name>
    <name type="common">Gliocladium roseum</name>
    <dbReference type="NCBI Taxonomy" id="29856"/>
    <lineage>
        <taxon>Eukaryota</taxon>
        <taxon>Fungi</taxon>
        <taxon>Dikarya</taxon>
        <taxon>Ascomycota</taxon>
        <taxon>Pezizomycotina</taxon>
        <taxon>Sordariomycetes</taxon>
        <taxon>Hypocreomycetidae</taxon>
        <taxon>Hypocreales</taxon>
        <taxon>Bionectriaceae</taxon>
        <taxon>Clonostachys</taxon>
    </lineage>
</organism>
<sequence length="385" mass="44173">MPDYIICVLERHLPRHLFNLIACIYYYVLPPLNPVPYYRSFRRNMEARQRDYKINQMRQQLPAATDTTSGSGTGPLFTHLPAEIRRQILIHAFGGRTVHLDLDFEHQESGVGELRWSSCVCHSNKPGLSHKLRYSDEFFKLRDKIRAAEKRNPLDCPSIPEELLSQPRPIPDECRVGASGWLLSCRQAYVEGIEVLYHTNTIHLDSEILLQGIQDILPPEKLNLISSLEITMNSQDAYGDSFTGVCRSATPNSPSIPFPSLLRLHIMNPRNSNGVQFMVPGWVDHLLERVVSPTTMVTASSNSWQNYSMFGRYLLKSQGQEKTQRKWANIGGLMCWREIPVDPKAAVTDEASERRGYWWHIPEELVEFSDLDHIDSYIRMEYGEG</sequence>
<protein>
    <recommendedName>
        <fullName evidence="1">DUF7730 domain-containing protein</fullName>
    </recommendedName>
</protein>
<dbReference type="EMBL" id="CABFNS010000778">
    <property type="protein sequence ID" value="VUC28001.1"/>
    <property type="molecule type" value="Genomic_DNA"/>
</dbReference>
<proteinExistence type="predicted"/>
<keyword evidence="3" id="KW-1185">Reference proteome</keyword>